<accession>A0A8X6RPU3</accession>
<organism evidence="2 3">
    <name type="scientific">Trichonephila clavipes</name>
    <name type="common">Golden silk orbweaver</name>
    <name type="synonym">Nephila clavipes</name>
    <dbReference type="NCBI Taxonomy" id="2585209"/>
    <lineage>
        <taxon>Eukaryota</taxon>
        <taxon>Metazoa</taxon>
        <taxon>Ecdysozoa</taxon>
        <taxon>Arthropoda</taxon>
        <taxon>Chelicerata</taxon>
        <taxon>Arachnida</taxon>
        <taxon>Araneae</taxon>
        <taxon>Araneomorphae</taxon>
        <taxon>Entelegynae</taxon>
        <taxon>Araneoidea</taxon>
        <taxon>Nephilidae</taxon>
        <taxon>Trichonephila</taxon>
    </lineage>
</organism>
<dbReference type="InterPro" id="IPR008042">
    <property type="entry name" value="Retrotrans_Pao"/>
</dbReference>
<reference evidence="2" key="1">
    <citation type="submission" date="2020-08" db="EMBL/GenBank/DDBJ databases">
        <title>Multicomponent nature underlies the extraordinary mechanical properties of spider dragline silk.</title>
        <authorList>
            <person name="Kono N."/>
            <person name="Nakamura H."/>
            <person name="Mori M."/>
            <person name="Yoshida Y."/>
            <person name="Ohtoshi R."/>
            <person name="Malay A.D."/>
            <person name="Moran D.A.P."/>
            <person name="Tomita M."/>
            <person name="Numata K."/>
            <person name="Arakawa K."/>
        </authorList>
    </citation>
    <scope>NUCLEOTIDE SEQUENCE</scope>
</reference>
<protein>
    <submittedName>
        <fullName evidence="2">Integrase catalytic domain-containing protein</fullName>
    </submittedName>
</protein>
<sequence length="804" mass="91578">MPNFPIKYHEWPHIKDLTLADPTFYIENEIDILLGADVFMTLISGTPIMGPKGTPSALPTKLGHLLSGTISTQYNQNSSLICHTLLNIDNSLKQFWELESVPKDIPSKDEDELCESIFVNSHIRNADGRYILKLPFRDDSSIGDSKEGALKRFYSLERKLHSNNQLKEQYTEFMEEYQNLGHMTPLASDVKSPHYFLPHHGVINDNSPTTKLRVVLDGSFKSTNGNSLNDILLTGKKLQSDIFLTLLKFRFFPIAFSADIAKMYRQILISQDDACFQQIFWRKSPEEPLVIFKLNTVTYGTSCAPFLAIRTLKQLCEDEKHRFPQAAKLAKDHFYVDDLLAGADSLDSARKIVHELQNLMSADGFELRKRSCTHPEVLSDLPNTLKTNISSHSFDDESTQKILGLFWDLNEDSFKVRAVLSDQVSTKRQMLSIIARIFDPLGFVSPSTIILKIILQDLWKAGLDWDDEISSDILNRWNRFQAEISCLKQIKVPRYVQTQNAKHCEIHGFCDASSKAYSAVIYLRVVSDSPHLFLMASKTRVAPVQTISLPKLELCGALLLAELLDIFKKSLNITHDTFLWCDSTITLSWINNTPVKGNQFVQHRWVTGPKWLHDFHPSSNSFLPFSEQPVSLVPIDQSESLSDSAVLSTGVDYSLSFLDKFSSYMKVVRTVAWIFRFYHNSKSVSKVTGPLYTHELETSIKKVVKLLQNGEYHTELTLLKCNKPLPKSSKLQSLNVFLDSEGILRVGGRLRLQQTLKFEQKHPMLKPKEHHFTSLVIRHFHSQFPCWTGTSFIPHSSTFLDAAW</sequence>
<comment type="caution">
    <text evidence="2">The sequence shown here is derived from an EMBL/GenBank/DDBJ whole genome shotgun (WGS) entry which is preliminary data.</text>
</comment>
<feature type="coiled-coil region" evidence="1">
    <location>
        <begin position="156"/>
        <end position="183"/>
    </location>
</feature>
<gene>
    <name evidence="2" type="primary">AVEN_37520_1</name>
    <name evidence="2" type="ORF">TNCV_4907721</name>
</gene>
<dbReference type="EMBL" id="BMAU01021201">
    <property type="protein sequence ID" value="GFX98125.1"/>
    <property type="molecule type" value="Genomic_DNA"/>
</dbReference>
<dbReference type="AlphaFoldDB" id="A0A8X6RPU3"/>
<dbReference type="PANTHER" id="PTHR47331:SF5">
    <property type="entry name" value="RIBONUCLEASE H"/>
    <property type="match status" value="1"/>
</dbReference>
<proteinExistence type="predicted"/>
<dbReference type="Pfam" id="PF05380">
    <property type="entry name" value="Peptidase_A17"/>
    <property type="match status" value="1"/>
</dbReference>
<keyword evidence="1" id="KW-0175">Coiled coil</keyword>
<dbReference type="Proteomes" id="UP000887159">
    <property type="component" value="Unassembled WGS sequence"/>
</dbReference>
<dbReference type="CDD" id="cd01644">
    <property type="entry name" value="RT_pepA17"/>
    <property type="match status" value="1"/>
</dbReference>
<dbReference type="InterPro" id="IPR043502">
    <property type="entry name" value="DNA/RNA_pol_sf"/>
</dbReference>
<dbReference type="GO" id="GO:0071897">
    <property type="term" value="P:DNA biosynthetic process"/>
    <property type="evidence" value="ECO:0007669"/>
    <property type="project" value="UniProtKB-ARBA"/>
</dbReference>
<keyword evidence="3" id="KW-1185">Reference proteome</keyword>
<dbReference type="SUPFAM" id="SSF56672">
    <property type="entry name" value="DNA/RNA polymerases"/>
    <property type="match status" value="1"/>
</dbReference>
<name>A0A8X6RPU3_TRICX</name>
<evidence type="ECO:0000313" key="3">
    <source>
        <dbReference type="Proteomes" id="UP000887159"/>
    </source>
</evidence>
<evidence type="ECO:0000313" key="2">
    <source>
        <dbReference type="EMBL" id="GFX98125.1"/>
    </source>
</evidence>
<evidence type="ECO:0000256" key="1">
    <source>
        <dbReference type="SAM" id="Coils"/>
    </source>
</evidence>
<dbReference type="PANTHER" id="PTHR47331">
    <property type="entry name" value="PHD-TYPE DOMAIN-CONTAINING PROTEIN"/>
    <property type="match status" value="1"/>
</dbReference>